<keyword evidence="7" id="KW-1185">Reference proteome</keyword>
<dbReference type="InterPro" id="IPR050707">
    <property type="entry name" value="HTH_MetabolicPath_Reg"/>
</dbReference>
<dbReference type="InterPro" id="IPR005471">
    <property type="entry name" value="Tscrpt_reg_IclR_N"/>
</dbReference>
<proteinExistence type="predicted"/>
<evidence type="ECO:0000259" key="4">
    <source>
        <dbReference type="PROSITE" id="PS51077"/>
    </source>
</evidence>
<evidence type="ECO:0000259" key="5">
    <source>
        <dbReference type="PROSITE" id="PS51078"/>
    </source>
</evidence>
<dbReference type="InterPro" id="IPR014757">
    <property type="entry name" value="Tscrpt_reg_IclR_C"/>
</dbReference>
<name>A0ABW3RSH2_9BACL</name>
<keyword evidence="1" id="KW-0805">Transcription regulation</keyword>
<keyword evidence="3" id="KW-0804">Transcription</keyword>
<dbReference type="Gene3D" id="3.30.450.40">
    <property type="match status" value="1"/>
</dbReference>
<dbReference type="PANTHER" id="PTHR30136:SF35">
    <property type="entry name" value="HTH-TYPE TRANSCRIPTIONAL REGULATOR RV1719"/>
    <property type="match status" value="1"/>
</dbReference>
<evidence type="ECO:0000256" key="3">
    <source>
        <dbReference type="ARBA" id="ARBA00023163"/>
    </source>
</evidence>
<feature type="domain" description="IclR-ED" evidence="5">
    <location>
        <begin position="69"/>
        <end position="252"/>
    </location>
</feature>
<organism evidence="6 7">
    <name type="scientific">Paenibacillus puldeungensis</name>
    <dbReference type="NCBI Taxonomy" id="696536"/>
    <lineage>
        <taxon>Bacteria</taxon>
        <taxon>Bacillati</taxon>
        <taxon>Bacillota</taxon>
        <taxon>Bacilli</taxon>
        <taxon>Bacillales</taxon>
        <taxon>Paenibacillaceae</taxon>
        <taxon>Paenibacillus</taxon>
    </lineage>
</organism>
<sequence>MKKQYSVPALAKGMAIIEMLASSKEALGITDIYERNGLPKSSIFTILSELENLGYVIKTEEGKYQLTLKLYNVGLERLSKLDIRQAARPEIEWIATNMKFTVHLAMLEDGKALYIDKLRGPGFVQFNTEIGQSQFLHNSGVGKVLAAYLTEEVLDRAIQKHGMSKTTDRTMTSPDILKSFLASVREKGYAVEDEEGEVGIRCLAAPIFDHKGKTVGALGITALRDELPSASYDDYGSQLREKALAVSKKLGYNP</sequence>
<accession>A0ABW3RSH2</accession>
<gene>
    <name evidence="6" type="ORF">ACFQ3W_00990</name>
</gene>
<dbReference type="Pfam" id="PF09339">
    <property type="entry name" value="HTH_IclR"/>
    <property type="match status" value="1"/>
</dbReference>
<evidence type="ECO:0000313" key="6">
    <source>
        <dbReference type="EMBL" id="MFD1174881.1"/>
    </source>
</evidence>
<dbReference type="PROSITE" id="PS51077">
    <property type="entry name" value="HTH_ICLR"/>
    <property type="match status" value="1"/>
</dbReference>
<dbReference type="PROSITE" id="PS51078">
    <property type="entry name" value="ICLR_ED"/>
    <property type="match status" value="1"/>
</dbReference>
<dbReference type="Gene3D" id="1.10.10.10">
    <property type="entry name" value="Winged helix-like DNA-binding domain superfamily/Winged helix DNA-binding domain"/>
    <property type="match status" value="1"/>
</dbReference>
<keyword evidence="2" id="KW-0238">DNA-binding</keyword>
<evidence type="ECO:0000313" key="7">
    <source>
        <dbReference type="Proteomes" id="UP001597262"/>
    </source>
</evidence>
<dbReference type="EMBL" id="JBHTLM010000001">
    <property type="protein sequence ID" value="MFD1174881.1"/>
    <property type="molecule type" value="Genomic_DNA"/>
</dbReference>
<protein>
    <submittedName>
        <fullName evidence="6">IclR family transcriptional regulator</fullName>
    </submittedName>
</protein>
<dbReference type="InterPro" id="IPR029016">
    <property type="entry name" value="GAF-like_dom_sf"/>
</dbReference>
<dbReference type="InterPro" id="IPR036390">
    <property type="entry name" value="WH_DNA-bd_sf"/>
</dbReference>
<dbReference type="SUPFAM" id="SSF46785">
    <property type="entry name" value="Winged helix' DNA-binding domain"/>
    <property type="match status" value="1"/>
</dbReference>
<dbReference type="Proteomes" id="UP001597262">
    <property type="component" value="Unassembled WGS sequence"/>
</dbReference>
<dbReference type="PANTHER" id="PTHR30136">
    <property type="entry name" value="HELIX-TURN-HELIX TRANSCRIPTIONAL REGULATOR, ICLR FAMILY"/>
    <property type="match status" value="1"/>
</dbReference>
<dbReference type="Pfam" id="PF01614">
    <property type="entry name" value="IclR_C"/>
    <property type="match status" value="1"/>
</dbReference>
<dbReference type="SMART" id="SM00346">
    <property type="entry name" value="HTH_ICLR"/>
    <property type="match status" value="1"/>
</dbReference>
<feature type="domain" description="HTH iclR-type" evidence="4">
    <location>
        <begin position="7"/>
        <end position="68"/>
    </location>
</feature>
<evidence type="ECO:0000256" key="1">
    <source>
        <dbReference type="ARBA" id="ARBA00023015"/>
    </source>
</evidence>
<reference evidence="7" key="1">
    <citation type="journal article" date="2019" name="Int. J. Syst. Evol. Microbiol.">
        <title>The Global Catalogue of Microorganisms (GCM) 10K type strain sequencing project: providing services to taxonomists for standard genome sequencing and annotation.</title>
        <authorList>
            <consortium name="The Broad Institute Genomics Platform"/>
            <consortium name="The Broad Institute Genome Sequencing Center for Infectious Disease"/>
            <person name="Wu L."/>
            <person name="Ma J."/>
        </authorList>
    </citation>
    <scope>NUCLEOTIDE SEQUENCE [LARGE SCALE GENOMIC DNA]</scope>
    <source>
        <strain evidence="7">CCUG 59189</strain>
    </source>
</reference>
<comment type="caution">
    <text evidence="6">The sequence shown here is derived from an EMBL/GenBank/DDBJ whole genome shotgun (WGS) entry which is preliminary data.</text>
</comment>
<dbReference type="RefSeq" id="WP_379315693.1">
    <property type="nucleotide sequence ID" value="NZ_JBHTLM010000001.1"/>
</dbReference>
<dbReference type="InterPro" id="IPR036388">
    <property type="entry name" value="WH-like_DNA-bd_sf"/>
</dbReference>
<evidence type="ECO:0000256" key="2">
    <source>
        <dbReference type="ARBA" id="ARBA00023125"/>
    </source>
</evidence>
<dbReference type="SUPFAM" id="SSF55781">
    <property type="entry name" value="GAF domain-like"/>
    <property type="match status" value="1"/>
</dbReference>